<feature type="binding site" evidence="17">
    <location>
        <begin position="83"/>
        <end position="84"/>
    </location>
    <ligand>
        <name>UDP-N-acetyl-alpha-D-glucosamine</name>
        <dbReference type="ChEBI" id="CHEBI:57705"/>
    </ligand>
</feature>
<comment type="similarity">
    <text evidence="2 17">In the N-terminal section; belongs to the N-acetylglucosamine-1-phosphate uridyltransferase family.</text>
</comment>
<evidence type="ECO:0000256" key="12">
    <source>
        <dbReference type="ARBA" id="ARBA00023315"/>
    </source>
</evidence>
<dbReference type="InterPro" id="IPR050065">
    <property type="entry name" value="GlmU-like"/>
</dbReference>
<dbReference type="InterPro" id="IPR011004">
    <property type="entry name" value="Trimer_LpxA-like_sf"/>
</dbReference>
<comment type="similarity">
    <text evidence="1 17">In the C-terminal section; belongs to the transferase hexapeptide repeat family.</text>
</comment>
<dbReference type="InterPro" id="IPR038009">
    <property type="entry name" value="GlmU_C_LbH"/>
</dbReference>
<dbReference type="GO" id="GO:0016020">
    <property type="term" value="C:membrane"/>
    <property type="evidence" value="ECO:0007669"/>
    <property type="project" value="GOC"/>
</dbReference>
<evidence type="ECO:0000256" key="1">
    <source>
        <dbReference type="ARBA" id="ARBA00007707"/>
    </source>
</evidence>
<feature type="binding site" evidence="17">
    <location>
        <position position="230"/>
    </location>
    <ligand>
        <name>UDP-N-acetyl-alpha-D-glucosamine</name>
        <dbReference type="ChEBI" id="CHEBI:57705"/>
    </ligand>
</feature>
<comment type="pathway">
    <text evidence="17">Nucleotide-sugar biosynthesis; UDP-N-acetyl-alpha-D-glucosamine biosynthesis; N-acetyl-alpha-D-glucosamine 1-phosphate from alpha-D-glucosamine 6-phosphate (route II): step 2/2.</text>
</comment>
<evidence type="ECO:0000256" key="17">
    <source>
        <dbReference type="HAMAP-Rule" id="MF_01631"/>
    </source>
</evidence>
<reference evidence="20 21" key="1">
    <citation type="submission" date="2018-03" db="EMBL/GenBank/DDBJ databases">
        <title>Genome sequencing of Phreatobacter sp.</title>
        <authorList>
            <person name="Kim S.-J."/>
            <person name="Heo J."/>
            <person name="Kwon S.-W."/>
        </authorList>
    </citation>
    <scope>NUCLEOTIDE SEQUENCE [LARGE SCALE GENOMIC DNA]</scope>
    <source>
        <strain evidence="20 21">S-12</strain>
    </source>
</reference>
<feature type="binding site" evidence="17">
    <location>
        <position position="173"/>
    </location>
    <ligand>
        <name>UDP-N-acetyl-alpha-D-glucosamine</name>
        <dbReference type="ChEBI" id="CHEBI:57705"/>
    </ligand>
</feature>
<dbReference type="UniPathway" id="UPA00973"/>
<dbReference type="CDD" id="cd02540">
    <property type="entry name" value="GT2_GlmU_N_bac"/>
    <property type="match status" value="1"/>
</dbReference>
<feature type="binding site" evidence="17">
    <location>
        <position position="366"/>
    </location>
    <ligand>
        <name>acetyl-CoA</name>
        <dbReference type="ChEBI" id="CHEBI:57288"/>
    </ligand>
</feature>
<dbReference type="GO" id="GO:0006048">
    <property type="term" value="P:UDP-N-acetylglucosamine biosynthetic process"/>
    <property type="evidence" value="ECO:0007669"/>
    <property type="project" value="UniProtKB-UniPathway"/>
</dbReference>
<comment type="subunit">
    <text evidence="17">Homotrimer.</text>
</comment>
<name>A0A2S0NAJ9_9HYPH</name>
<comment type="catalytic activity">
    <reaction evidence="14 17">
        <text>alpha-D-glucosamine 1-phosphate + acetyl-CoA = N-acetyl-alpha-D-glucosamine 1-phosphate + CoA + H(+)</text>
        <dbReference type="Rhea" id="RHEA:13725"/>
        <dbReference type="ChEBI" id="CHEBI:15378"/>
        <dbReference type="ChEBI" id="CHEBI:57287"/>
        <dbReference type="ChEBI" id="CHEBI:57288"/>
        <dbReference type="ChEBI" id="CHEBI:57776"/>
        <dbReference type="ChEBI" id="CHEBI:58516"/>
        <dbReference type="EC" id="2.3.1.157"/>
    </reaction>
</comment>
<evidence type="ECO:0000256" key="16">
    <source>
        <dbReference type="ARBA" id="ARBA00049628"/>
    </source>
</evidence>
<dbReference type="GO" id="GO:0009252">
    <property type="term" value="P:peptidoglycan biosynthetic process"/>
    <property type="evidence" value="ECO:0007669"/>
    <property type="project" value="UniProtKB-UniRule"/>
</dbReference>
<dbReference type="GO" id="GO:0009245">
    <property type="term" value="P:lipid A biosynthetic process"/>
    <property type="evidence" value="ECO:0007669"/>
    <property type="project" value="UniProtKB-UniRule"/>
</dbReference>
<dbReference type="InterPro" id="IPR025877">
    <property type="entry name" value="MobA-like_NTP_Trfase"/>
</dbReference>
<evidence type="ECO:0000256" key="5">
    <source>
        <dbReference type="ARBA" id="ARBA00022695"/>
    </source>
</evidence>
<accession>A0A2S0NAJ9</accession>
<dbReference type="SUPFAM" id="SSF53448">
    <property type="entry name" value="Nucleotide-diphospho-sugar transferases"/>
    <property type="match status" value="1"/>
</dbReference>
<feature type="binding site" evidence="17">
    <location>
        <begin position="11"/>
        <end position="14"/>
    </location>
    <ligand>
        <name>UDP-N-acetyl-alpha-D-glucosamine</name>
        <dbReference type="ChEBI" id="CHEBI:57705"/>
    </ligand>
</feature>
<evidence type="ECO:0000256" key="2">
    <source>
        <dbReference type="ARBA" id="ARBA00007947"/>
    </source>
</evidence>
<dbReference type="Pfam" id="PF25087">
    <property type="entry name" value="GMPPB_C"/>
    <property type="match status" value="1"/>
</dbReference>
<keyword evidence="4 17" id="KW-0808">Transferase</keyword>
<feature type="binding site" evidence="17">
    <location>
        <position position="319"/>
    </location>
    <ligand>
        <name>UDP-N-acetyl-alpha-D-glucosamine</name>
        <dbReference type="ChEBI" id="CHEBI:57705"/>
    </ligand>
</feature>
<dbReference type="InterPro" id="IPR056729">
    <property type="entry name" value="GMPPB_C"/>
</dbReference>
<dbReference type="GO" id="GO:0071555">
    <property type="term" value="P:cell wall organization"/>
    <property type="evidence" value="ECO:0007669"/>
    <property type="project" value="UniProtKB-KW"/>
</dbReference>
<feature type="binding site" evidence="17">
    <location>
        <position position="25"/>
    </location>
    <ligand>
        <name>UDP-N-acetyl-alpha-D-glucosamine</name>
        <dbReference type="ChEBI" id="CHEBI:57705"/>
    </ligand>
</feature>
<feature type="region of interest" description="N-acetyltransferase" evidence="17">
    <location>
        <begin position="254"/>
        <end position="459"/>
    </location>
</feature>
<keyword evidence="12 17" id="KW-0012">Acyltransferase</keyword>
<feature type="domain" description="Mannose-1-phosphate guanyltransferase C-terminal" evidence="19">
    <location>
        <begin position="304"/>
        <end position="393"/>
    </location>
</feature>
<dbReference type="NCBIfam" id="NF010933">
    <property type="entry name" value="PRK14353.1"/>
    <property type="match status" value="1"/>
</dbReference>
<keyword evidence="6 17" id="KW-0479">Metal-binding</keyword>
<evidence type="ECO:0000256" key="10">
    <source>
        <dbReference type="ARBA" id="ARBA00022984"/>
    </source>
</evidence>
<keyword evidence="8 17" id="KW-0460">Magnesium</keyword>
<dbReference type="RefSeq" id="WP_106748540.1">
    <property type="nucleotide sequence ID" value="NZ_CP027668.1"/>
</dbReference>
<feature type="region of interest" description="Pyrophosphorylase" evidence="17">
    <location>
        <begin position="1"/>
        <end position="232"/>
    </location>
</feature>
<dbReference type="EMBL" id="CP027668">
    <property type="protein sequence ID" value="AVO45199.1"/>
    <property type="molecule type" value="Genomic_DNA"/>
</dbReference>
<feature type="binding site" evidence="17">
    <location>
        <position position="108"/>
    </location>
    <ligand>
        <name>Mg(2+)</name>
        <dbReference type="ChEBI" id="CHEBI:18420"/>
    </ligand>
</feature>
<feature type="binding site" evidence="17">
    <location>
        <position position="391"/>
    </location>
    <ligand>
        <name>acetyl-CoA</name>
        <dbReference type="ChEBI" id="CHEBI:57288"/>
    </ligand>
</feature>
<comment type="catalytic activity">
    <reaction evidence="15 17">
        <text>N-acetyl-alpha-D-glucosamine 1-phosphate + UTP + H(+) = UDP-N-acetyl-alpha-D-glucosamine + diphosphate</text>
        <dbReference type="Rhea" id="RHEA:13509"/>
        <dbReference type="ChEBI" id="CHEBI:15378"/>
        <dbReference type="ChEBI" id="CHEBI:33019"/>
        <dbReference type="ChEBI" id="CHEBI:46398"/>
        <dbReference type="ChEBI" id="CHEBI:57705"/>
        <dbReference type="ChEBI" id="CHEBI:57776"/>
        <dbReference type="EC" id="2.7.7.23"/>
    </reaction>
</comment>
<dbReference type="GO" id="GO:0019134">
    <property type="term" value="F:glucosamine-1-phosphate N-acetyltransferase activity"/>
    <property type="evidence" value="ECO:0007669"/>
    <property type="project" value="UniProtKB-UniRule"/>
</dbReference>
<dbReference type="CDD" id="cd03353">
    <property type="entry name" value="LbH_GlmU_C"/>
    <property type="match status" value="1"/>
</dbReference>
<keyword evidence="7 17" id="KW-0677">Repeat</keyword>
<comment type="pathway">
    <text evidence="17">Bacterial outer membrane biogenesis; LPS lipid A biosynthesis.</text>
</comment>
<evidence type="ECO:0000259" key="19">
    <source>
        <dbReference type="Pfam" id="PF25087"/>
    </source>
</evidence>
<comment type="subcellular location">
    <subcellularLocation>
        <location evidence="17">Cytoplasm</location>
    </subcellularLocation>
</comment>
<dbReference type="GO" id="GO:0000902">
    <property type="term" value="P:cell morphogenesis"/>
    <property type="evidence" value="ECO:0007669"/>
    <property type="project" value="UniProtKB-UniRule"/>
</dbReference>
<evidence type="ECO:0000256" key="4">
    <source>
        <dbReference type="ARBA" id="ARBA00022679"/>
    </source>
</evidence>
<evidence type="ECO:0000256" key="13">
    <source>
        <dbReference type="ARBA" id="ARBA00023316"/>
    </source>
</evidence>
<feature type="active site" description="Proton acceptor" evidence="17">
    <location>
        <position position="349"/>
    </location>
</feature>
<proteinExistence type="inferred from homology"/>
<evidence type="ECO:0000313" key="20">
    <source>
        <dbReference type="EMBL" id="AVO45199.1"/>
    </source>
</evidence>
<dbReference type="Gene3D" id="3.90.550.10">
    <property type="entry name" value="Spore Coat Polysaccharide Biosynthesis Protein SpsA, Chain A"/>
    <property type="match status" value="1"/>
</dbReference>
<gene>
    <name evidence="17 20" type="primary">glmU</name>
    <name evidence="20" type="ORF">C6569_09065</name>
</gene>
<sequence>MTDRTCLSIVLAAGEGTRMKSMRPKVLHEVAGLSMVGHVLRAVAEAGGTAAAVVVGPDREDVAAEARRLKPDASIHVQSERLGTAHAVLHAESEIARGFDDVIVAFGDTPLVTSETFARLRAALADGAAVAVLGFEAADPFGYGRLVMEGGALAAIVEEKEASAAQRTITLCNGGLMALAGGTALPLLKSIGNANAKGEFYLTDAVALARAEGLSTAVVLAPEEEVRGVNDRLQLAEVEAIAQARLRAAAMRGGVTMTAPETVFLAFDTQFGRDVTLEPHVVFGPGVAVADDVTIRAYSHLAGCVVDRGAIIGPFARIRPKSRIGEKVHIGNFVEVNRTTMAAKAEANHLAYLGDATIGEGTNIGAGTITCNFDGADKHPTVIGRDVFVGSNSTLVAPLTIGDEVLIAAGSTITLDAKEGALVFGRAKQAGLPGRGAEMIRANKVRRAARKAKEEAAKG</sequence>
<feature type="binding site" evidence="17">
    <location>
        <position position="144"/>
    </location>
    <ligand>
        <name>UDP-N-acetyl-alpha-D-glucosamine</name>
        <dbReference type="ChEBI" id="CHEBI:57705"/>
    </ligand>
</feature>
<feature type="binding site" evidence="17">
    <location>
        <position position="426"/>
    </location>
    <ligand>
        <name>acetyl-CoA</name>
        <dbReference type="ChEBI" id="CHEBI:57288"/>
    </ligand>
</feature>
<dbReference type="OrthoDB" id="9775031at2"/>
<feature type="region of interest" description="Linker" evidence="17">
    <location>
        <begin position="233"/>
        <end position="253"/>
    </location>
</feature>
<protein>
    <recommendedName>
        <fullName evidence="17">Bifunctional protein GlmU</fullName>
    </recommendedName>
    <domain>
        <recommendedName>
            <fullName evidence="17">UDP-N-acetylglucosamine pyrophosphorylase</fullName>
            <ecNumber evidence="17">2.7.7.23</ecNumber>
        </recommendedName>
        <alternativeName>
            <fullName evidence="17">N-acetylglucosamine-1-phosphate uridyltransferase</fullName>
        </alternativeName>
    </domain>
    <domain>
        <recommendedName>
            <fullName evidence="17">Glucosamine-1-phosphate N-acetyltransferase</fullName>
            <ecNumber evidence="17">2.3.1.157</ecNumber>
        </recommendedName>
    </domain>
</protein>
<dbReference type="GO" id="GO:0008360">
    <property type="term" value="P:regulation of cell shape"/>
    <property type="evidence" value="ECO:0007669"/>
    <property type="project" value="UniProtKB-KW"/>
</dbReference>
<feature type="binding site" evidence="17">
    <location>
        <position position="230"/>
    </location>
    <ligand>
        <name>Mg(2+)</name>
        <dbReference type="ChEBI" id="CHEBI:18420"/>
    </ligand>
</feature>
<dbReference type="HAMAP" id="MF_01631">
    <property type="entry name" value="GlmU"/>
    <property type="match status" value="1"/>
</dbReference>
<keyword evidence="11 17" id="KW-0511">Multifunctional enzyme</keyword>
<evidence type="ECO:0000256" key="6">
    <source>
        <dbReference type="ARBA" id="ARBA00022723"/>
    </source>
</evidence>
<dbReference type="EC" id="2.7.7.23" evidence="17"/>
<evidence type="ECO:0000259" key="18">
    <source>
        <dbReference type="Pfam" id="PF12804"/>
    </source>
</evidence>
<evidence type="ECO:0000256" key="8">
    <source>
        <dbReference type="ARBA" id="ARBA00022842"/>
    </source>
</evidence>
<dbReference type="KEGG" id="phr:C6569_09065"/>
<feature type="domain" description="MobA-like NTP transferase" evidence="18">
    <location>
        <begin position="9"/>
        <end position="145"/>
    </location>
</feature>
<evidence type="ECO:0000256" key="9">
    <source>
        <dbReference type="ARBA" id="ARBA00022960"/>
    </source>
</evidence>
<keyword evidence="5 17" id="KW-0548">Nucleotidyltransferase</keyword>
<dbReference type="NCBIfam" id="TIGR01173">
    <property type="entry name" value="glmU"/>
    <property type="match status" value="1"/>
</dbReference>
<evidence type="ECO:0000256" key="15">
    <source>
        <dbReference type="ARBA" id="ARBA00048493"/>
    </source>
</evidence>
<dbReference type="UniPathway" id="UPA00113">
    <property type="reaction ID" value="UER00532"/>
</dbReference>
<feature type="binding site" evidence="17">
    <location>
        <position position="363"/>
    </location>
    <ligand>
        <name>UDP-N-acetyl-alpha-D-glucosamine</name>
        <dbReference type="ChEBI" id="CHEBI:57705"/>
    </ligand>
</feature>
<comment type="function">
    <text evidence="16 17">Catalyzes the last two sequential reactions in the de novo biosynthetic pathway for UDP-N-acetylglucosamine (UDP-GlcNAc). The C-terminal domain catalyzes the transfer of acetyl group from acetyl coenzyme A to glucosamine-1-phosphate (GlcN-1-P) to produce N-acetylglucosamine-1-phosphate (GlcNAc-1-P), which is converted into UDP-GlcNAc by the transfer of uridine 5-monophosphate (from uridine 5-triphosphate), a reaction catalyzed by the N-terminal domain.</text>
</comment>
<feature type="binding site" evidence="17">
    <location>
        <position position="409"/>
    </location>
    <ligand>
        <name>acetyl-CoA</name>
        <dbReference type="ChEBI" id="CHEBI:57288"/>
    </ligand>
</feature>
<keyword evidence="9 17" id="KW-0133">Cell shape</keyword>
<dbReference type="InterPro" id="IPR029044">
    <property type="entry name" value="Nucleotide-diphossugar_trans"/>
</dbReference>
<keyword evidence="3 17" id="KW-0963">Cytoplasm</keyword>
<dbReference type="GO" id="GO:0005737">
    <property type="term" value="C:cytoplasm"/>
    <property type="evidence" value="ECO:0007669"/>
    <property type="project" value="UniProtKB-SubCell"/>
</dbReference>
<feature type="binding site" evidence="17">
    <location>
        <position position="158"/>
    </location>
    <ligand>
        <name>UDP-N-acetyl-alpha-D-glucosamine</name>
        <dbReference type="ChEBI" id="CHEBI:57705"/>
    </ligand>
</feature>
<feature type="binding site" evidence="17">
    <location>
        <position position="78"/>
    </location>
    <ligand>
        <name>UDP-N-acetyl-alpha-D-glucosamine</name>
        <dbReference type="ChEBI" id="CHEBI:57705"/>
    </ligand>
</feature>
<evidence type="ECO:0000256" key="3">
    <source>
        <dbReference type="ARBA" id="ARBA00022490"/>
    </source>
</evidence>
<comment type="cofactor">
    <cofactor evidence="17">
        <name>Mg(2+)</name>
        <dbReference type="ChEBI" id="CHEBI:18420"/>
    </cofactor>
    <text evidence="17">Binds 1 Mg(2+) ion per subunit.</text>
</comment>
<organism evidence="20 21">
    <name type="scientific">Phreatobacter cathodiphilus</name>
    <dbReference type="NCBI Taxonomy" id="1868589"/>
    <lineage>
        <taxon>Bacteria</taxon>
        <taxon>Pseudomonadati</taxon>
        <taxon>Pseudomonadota</taxon>
        <taxon>Alphaproteobacteria</taxon>
        <taxon>Hyphomicrobiales</taxon>
        <taxon>Phreatobacteraceae</taxon>
        <taxon>Phreatobacter</taxon>
    </lineage>
</organism>
<dbReference type="EC" id="2.3.1.157" evidence="17"/>
<keyword evidence="21" id="KW-1185">Reference proteome</keyword>
<dbReference type="Gene3D" id="2.160.10.10">
    <property type="entry name" value="Hexapeptide repeat proteins"/>
    <property type="match status" value="1"/>
</dbReference>
<evidence type="ECO:0000256" key="11">
    <source>
        <dbReference type="ARBA" id="ARBA00023268"/>
    </source>
</evidence>
<evidence type="ECO:0000256" key="7">
    <source>
        <dbReference type="ARBA" id="ARBA00022737"/>
    </source>
</evidence>
<dbReference type="Proteomes" id="UP000237889">
    <property type="component" value="Chromosome"/>
</dbReference>
<dbReference type="PANTHER" id="PTHR43584">
    <property type="entry name" value="NUCLEOTIDYL TRANSFERASE"/>
    <property type="match status" value="1"/>
</dbReference>
<comment type="caution">
    <text evidence="17">Lacks conserved residue(s) required for the propagation of feature annotation.</text>
</comment>
<dbReference type="SUPFAM" id="SSF51161">
    <property type="entry name" value="Trimeric LpxA-like enzymes"/>
    <property type="match status" value="1"/>
</dbReference>
<dbReference type="AlphaFoldDB" id="A0A2S0NAJ9"/>
<evidence type="ECO:0000256" key="14">
    <source>
        <dbReference type="ARBA" id="ARBA00048247"/>
    </source>
</evidence>
<comment type="pathway">
    <text evidence="17">Nucleotide-sugar biosynthesis; UDP-N-acetyl-alpha-D-glucosamine biosynthesis; UDP-N-acetyl-alpha-D-glucosamine from N-acetyl-alpha-D-glucosamine 1-phosphate: step 1/1.</text>
</comment>
<dbReference type="InterPro" id="IPR005882">
    <property type="entry name" value="Bifunctional_GlmU"/>
</dbReference>
<keyword evidence="10 17" id="KW-0573">Peptidoglycan synthesis</keyword>
<dbReference type="GO" id="GO:0000287">
    <property type="term" value="F:magnesium ion binding"/>
    <property type="evidence" value="ECO:0007669"/>
    <property type="project" value="UniProtKB-UniRule"/>
</dbReference>
<dbReference type="PANTHER" id="PTHR43584:SF3">
    <property type="entry name" value="BIFUNCTIONAL PROTEIN GLMU"/>
    <property type="match status" value="1"/>
</dbReference>
<evidence type="ECO:0000313" key="21">
    <source>
        <dbReference type="Proteomes" id="UP000237889"/>
    </source>
</evidence>
<dbReference type="Pfam" id="PF12804">
    <property type="entry name" value="NTP_transf_3"/>
    <property type="match status" value="1"/>
</dbReference>
<feature type="binding site" evidence="17">
    <location>
        <position position="352"/>
    </location>
    <ligand>
        <name>UDP-N-acetyl-alpha-D-glucosamine</name>
        <dbReference type="ChEBI" id="CHEBI:57705"/>
    </ligand>
</feature>
<dbReference type="GO" id="GO:0003977">
    <property type="term" value="F:UDP-N-acetylglucosamine diphosphorylase activity"/>
    <property type="evidence" value="ECO:0007669"/>
    <property type="project" value="UniProtKB-UniRule"/>
</dbReference>
<keyword evidence="13 17" id="KW-0961">Cell wall biogenesis/degradation</keyword>